<proteinExistence type="predicted"/>
<name>J1I2F4_9BACT</name>
<protein>
    <submittedName>
        <fullName evidence="1">Uncharacterized protein</fullName>
    </submittedName>
</protein>
<evidence type="ECO:0000313" key="2">
    <source>
        <dbReference type="Proteomes" id="UP000005113"/>
    </source>
</evidence>
<dbReference type="AlphaFoldDB" id="J1I2F4"/>
<dbReference type="EMBL" id="JH719942">
    <property type="protein sequence ID" value="EJF52880.1"/>
    <property type="molecule type" value="Genomic_DNA"/>
</dbReference>
<accession>J1I2F4</accession>
<evidence type="ECO:0000313" key="1">
    <source>
        <dbReference type="EMBL" id="EJF52880.1"/>
    </source>
</evidence>
<sequence>MTISAAPKKMNKQTKNNILKLYSMLEDNPSTQIKN</sequence>
<dbReference type="Proteomes" id="UP000005113">
    <property type="component" value="Unassembled WGS sequence"/>
</dbReference>
<organism evidence="1 2">
    <name type="scientific">Saprospira grandis DSM 2844</name>
    <dbReference type="NCBI Taxonomy" id="694433"/>
    <lineage>
        <taxon>Bacteria</taxon>
        <taxon>Pseudomonadati</taxon>
        <taxon>Bacteroidota</taxon>
        <taxon>Saprospiria</taxon>
        <taxon>Saprospirales</taxon>
        <taxon>Saprospiraceae</taxon>
        <taxon>Saprospira</taxon>
    </lineage>
</organism>
<feature type="non-terminal residue" evidence="1">
    <location>
        <position position="35"/>
    </location>
</feature>
<dbReference type="HOGENOM" id="CLU_3370532_0_0_10"/>
<reference evidence="2" key="1">
    <citation type="journal article" date="2012" name="Stand. Genomic Sci.">
        <title>Permanent draft genome sequence of the gliding predator Saprospira grandis strain Sa g1 (= HR1).</title>
        <authorList>
            <person name="Mavromatis K."/>
            <person name="Chertkov O."/>
            <person name="Lapidus A."/>
            <person name="Nolan M."/>
            <person name="Lucas S."/>
            <person name="Tice H."/>
            <person name="Del Rio T.G."/>
            <person name="Cheng J.F."/>
            <person name="Han C."/>
            <person name="Tapia R."/>
            <person name="Bruce D."/>
            <person name="Goodwin L.A."/>
            <person name="Pitluck S."/>
            <person name="Huntemann M."/>
            <person name="Liolios K."/>
            <person name="Pagani I."/>
            <person name="Ivanova N."/>
            <person name="Mikhailova N."/>
            <person name="Pati A."/>
            <person name="Chen A."/>
            <person name="Palaniappan K."/>
            <person name="Land M."/>
            <person name="Brambilla E.M."/>
            <person name="Rohde M."/>
            <person name="Spring S."/>
            <person name="Goker M."/>
            <person name="Detter J.C."/>
            <person name="Bristow J."/>
            <person name="Eisen J.A."/>
            <person name="Markowitz V."/>
            <person name="Hugenholtz P."/>
            <person name="Kyrpides N.C."/>
            <person name="Klenk H.P."/>
            <person name="Woyke T."/>
        </authorList>
    </citation>
    <scope>NUCLEOTIDE SEQUENCE [LARGE SCALE GENOMIC DNA]</scope>
    <source>
        <strain evidence="2">DSM 2844</strain>
    </source>
</reference>
<gene>
    <name evidence="1" type="ORF">SapgrDRAFT_1156</name>
</gene>